<dbReference type="InterPro" id="IPR050833">
    <property type="entry name" value="Poly_Biosynth_Transport"/>
</dbReference>
<feature type="transmembrane region" description="Helical" evidence="8">
    <location>
        <begin position="193"/>
        <end position="215"/>
    </location>
</feature>
<dbReference type="OrthoDB" id="9770347at2"/>
<evidence type="ECO:0000256" key="2">
    <source>
        <dbReference type="ARBA" id="ARBA00007430"/>
    </source>
</evidence>
<feature type="transmembrane region" description="Helical" evidence="8">
    <location>
        <begin position="162"/>
        <end position="184"/>
    </location>
</feature>
<keyword evidence="6 8" id="KW-0472">Membrane</keyword>
<evidence type="ECO:0000256" key="6">
    <source>
        <dbReference type="ARBA" id="ARBA00023136"/>
    </source>
</evidence>
<dbReference type="AlphaFoldDB" id="A0A4R5KW16"/>
<feature type="transmembrane region" description="Helical" evidence="8">
    <location>
        <begin position="91"/>
        <end position="115"/>
    </location>
</feature>
<feature type="transmembrane region" description="Helical" evidence="8">
    <location>
        <begin position="258"/>
        <end position="280"/>
    </location>
</feature>
<feature type="transmembrane region" description="Helical" evidence="8">
    <location>
        <begin position="486"/>
        <end position="505"/>
    </location>
</feature>
<evidence type="ECO:0000256" key="4">
    <source>
        <dbReference type="ARBA" id="ARBA00022692"/>
    </source>
</evidence>
<evidence type="ECO:0000256" key="1">
    <source>
        <dbReference type="ARBA" id="ARBA00004651"/>
    </source>
</evidence>
<feature type="transmembrane region" description="Helical" evidence="8">
    <location>
        <begin position="425"/>
        <end position="447"/>
    </location>
</feature>
<name>A0A4R5KW16_9MICC</name>
<dbReference type="GO" id="GO:0005886">
    <property type="term" value="C:plasma membrane"/>
    <property type="evidence" value="ECO:0007669"/>
    <property type="project" value="UniProtKB-SubCell"/>
</dbReference>
<comment type="similarity">
    <text evidence="2">Belongs to the polysaccharide synthase family.</text>
</comment>
<sequence length="557" mass="57581">MAARKGRRRQGADGVATGGRSRPDPTGQGALARLADGGDFVSQAEPRTGTLASRLRRGTLWGAVNIGLSRLLQFVTTLVLARLVAPEHFGALAVALVVQTIAVNIAELGATAALGRGDRDPDEIAPTVFTISLLTSGLLTALVIILAPLLAAVLGDPGATPVVQVMALTVLLSGLTSVPTALIWRDFLQKRRILVDVLNALVALGLVVPMALWGWGAMALALSRVGGQLTATIGYWIISPKRYKPGFNRAEAKEILRLGLPLAMANLVVFVTLNLDYMVIGPALGPVNLGLYLLAFNLASTPSNIITAIIRTVAVPTFGRLNASGNLREAAVKVTAGIAYVGFPVSALLTALALPLIVAFYGERWSAAAAAMVSLGLFGAARILSEVFADLCVGAGKTVGLFWVQVVWLLALAPAMFFGVRLGGIAGAGMAHVVVTWFVVIPVYLVLVSKSTGARILSLVRTALPAAAAAVACGVVGWLVASWISIAIFAVAAGAVAGLAVYAACTYRQVRTLLGGLRQTSPDGVAPLDPAMAAEALTAADLTADDLTAADLTGERK</sequence>
<dbReference type="Pfam" id="PF13440">
    <property type="entry name" value="Polysacc_synt_3"/>
    <property type="match status" value="1"/>
</dbReference>
<evidence type="ECO:0000313" key="10">
    <source>
        <dbReference type="Proteomes" id="UP000295511"/>
    </source>
</evidence>
<evidence type="ECO:0000256" key="7">
    <source>
        <dbReference type="SAM" id="MobiDB-lite"/>
    </source>
</evidence>
<reference evidence="9 10" key="1">
    <citation type="submission" date="2019-03" db="EMBL/GenBank/DDBJ databases">
        <title>Whole genome sequence of Arthrobacter sp JH1-1.</title>
        <authorList>
            <person name="Trinh H.N."/>
        </authorList>
    </citation>
    <scope>NUCLEOTIDE SEQUENCE [LARGE SCALE GENOMIC DNA]</scope>
    <source>
        <strain evidence="9 10">JH1-1</strain>
    </source>
</reference>
<feature type="transmembrane region" description="Helical" evidence="8">
    <location>
        <begin position="127"/>
        <end position="150"/>
    </location>
</feature>
<feature type="transmembrane region" description="Helical" evidence="8">
    <location>
        <begin position="334"/>
        <end position="361"/>
    </location>
</feature>
<dbReference type="Proteomes" id="UP000295511">
    <property type="component" value="Unassembled WGS sequence"/>
</dbReference>
<feature type="transmembrane region" description="Helical" evidence="8">
    <location>
        <begin position="221"/>
        <end position="238"/>
    </location>
</feature>
<feature type="transmembrane region" description="Helical" evidence="8">
    <location>
        <begin position="459"/>
        <end position="480"/>
    </location>
</feature>
<evidence type="ECO:0000313" key="9">
    <source>
        <dbReference type="EMBL" id="TDF99976.1"/>
    </source>
</evidence>
<feature type="transmembrane region" description="Helical" evidence="8">
    <location>
        <begin position="60"/>
        <end position="85"/>
    </location>
</feature>
<gene>
    <name evidence="9" type="ORF">E1809_04700</name>
</gene>
<feature type="transmembrane region" description="Helical" evidence="8">
    <location>
        <begin position="367"/>
        <end position="389"/>
    </location>
</feature>
<comment type="subcellular location">
    <subcellularLocation>
        <location evidence="1">Cell membrane</location>
        <topology evidence="1">Multi-pass membrane protein</topology>
    </subcellularLocation>
</comment>
<accession>A0A4R5KW16</accession>
<keyword evidence="10" id="KW-1185">Reference proteome</keyword>
<proteinExistence type="inferred from homology"/>
<feature type="transmembrane region" description="Helical" evidence="8">
    <location>
        <begin position="401"/>
        <end position="419"/>
    </location>
</feature>
<dbReference type="CDD" id="cd13127">
    <property type="entry name" value="MATE_tuaB_like"/>
    <property type="match status" value="1"/>
</dbReference>
<organism evidence="9 10">
    <name type="scientific">Arthrobacter terricola</name>
    <dbReference type="NCBI Taxonomy" id="2547396"/>
    <lineage>
        <taxon>Bacteria</taxon>
        <taxon>Bacillati</taxon>
        <taxon>Actinomycetota</taxon>
        <taxon>Actinomycetes</taxon>
        <taxon>Micrococcales</taxon>
        <taxon>Micrococcaceae</taxon>
        <taxon>Arthrobacter</taxon>
    </lineage>
</organism>
<evidence type="ECO:0000256" key="8">
    <source>
        <dbReference type="SAM" id="Phobius"/>
    </source>
</evidence>
<protein>
    <submittedName>
        <fullName evidence="9">Lipopolysaccharide biosynthesis protein</fullName>
    </submittedName>
</protein>
<dbReference type="EMBL" id="SMRU01000004">
    <property type="protein sequence ID" value="TDF99976.1"/>
    <property type="molecule type" value="Genomic_DNA"/>
</dbReference>
<comment type="caution">
    <text evidence="9">The sequence shown here is derived from an EMBL/GenBank/DDBJ whole genome shotgun (WGS) entry which is preliminary data.</text>
</comment>
<feature type="transmembrane region" description="Helical" evidence="8">
    <location>
        <begin position="292"/>
        <end position="314"/>
    </location>
</feature>
<dbReference type="PANTHER" id="PTHR30250:SF10">
    <property type="entry name" value="LIPOPOLYSACCHARIDE BIOSYNTHESIS PROTEIN WZXC"/>
    <property type="match status" value="1"/>
</dbReference>
<evidence type="ECO:0000256" key="5">
    <source>
        <dbReference type="ARBA" id="ARBA00022989"/>
    </source>
</evidence>
<keyword evidence="5 8" id="KW-1133">Transmembrane helix</keyword>
<dbReference type="PANTHER" id="PTHR30250">
    <property type="entry name" value="PST FAMILY PREDICTED COLANIC ACID TRANSPORTER"/>
    <property type="match status" value="1"/>
</dbReference>
<keyword evidence="3" id="KW-1003">Cell membrane</keyword>
<evidence type="ECO:0000256" key="3">
    <source>
        <dbReference type="ARBA" id="ARBA00022475"/>
    </source>
</evidence>
<feature type="region of interest" description="Disordered" evidence="7">
    <location>
        <begin position="1"/>
        <end position="31"/>
    </location>
</feature>
<keyword evidence="4 8" id="KW-0812">Transmembrane</keyword>